<proteinExistence type="predicted"/>
<evidence type="ECO:0000313" key="3">
    <source>
        <dbReference type="Proteomes" id="UP000196531"/>
    </source>
</evidence>
<protein>
    <submittedName>
        <fullName evidence="2">Uncharacterized protein</fullName>
    </submittedName>
</protein>
<comment type="caution">
    <text evidence="2">The sequence shown here is derived from an EMBL/GenBank/DDBJ whole genome shotgun (WGS) entry which is preliminary data.</text>
</comment>
<evidence type="ECO:0000313" key="2">
    <source>
        <dbReference type="EMBL" id="OUR96509.1"/>
    </source>
</evidence>
<reference evidence="3" key="1">
    <citation type="journal article" date="2017" name="Proc. Natl. Acad. Sci. U.S.A.">
        <title>Simulation of Deepwater Horizon oil plume reveals substrate specialization within a complex community of hydrocarbon-degraders.</title>
        <authorList>
            <person name="Hu P."/>
            <person name="Dubinsky E.A."/>
            <person name="Probst A.J."/>
            <person name="Wang J."/>
            <person name="Sieber C.M.K."/>
            <person name="Tom L.M."/>
            <person name="Gardinali P."/>
            <person name="Banfield J.F."/>
            <person name="Atlas R.M."/>
            <person name="Andersen G.L."/>
        </authorList>
    </citation>
    <scope>NUCLEOTIDE SEQUENCE [LARGE SCALE GENOMIC DNA]</scope>
</reference>
<name>A0A1Y5FC17_9BACT</name>
<sequence length="314" mass="35576">MRFIPLSIVFLSLSTFAAPKWVNSPMEFCPPTELCAVGEAAGALIAEMAARDSLAKIFQTKIQSDQSVVTTSTSKSDQHGLLSAGVDEETYQRIREFAEEVIQGAYIKERYESSEAHFALVALHKSKGAKIIEDKMSVIDENNRSLIKDGRRSSLNRIIKNLKVRDALHERYRILKTGTFSSPVSLSKVLRKKKEKRLLGVKVSLRVKELKKAKEIKKAVTKSLLDNDFILSKDRSTFVIKVTLEEERQYMKVKGFVKFKYLLQAKSYNSNSEEIGAVKYEIAQTGRTKVQAYNNAMPGLKKFIEEHFDELNID</sequence>
<accession>A0A1Y5FC17</accession>
<gene>
    <name evidence="2" type="ORF">A9Q84_09170</name>
</gene>
<feature type="signal peptide" evidence="1">
    <location>
        <begin position="1"/>
        <end position="17"/>
    </location>
</feature>
<evidence type="ECO:0000256" key="1">
    <source>
        <dbReference type="SAM" id="SignalP"/>
    </source>
</evidence>
<keyword evidence="1" id="KW-0732">Signal</keyword>
<dbReference type="AlphaFoldDB" id="A0A1Y5FC17"/>
<feature type="chain" id="PRO_5013164663" evidence="1">
    <location>
        <begin position="18"/>
        <end position="314"/>
    </location>
</feature>
<organism evidence="2 3">
    <name type="scientific">Halobacteriovorax marinus</name>
    <dbReference type="NCBI Taxonomy" id="97084"/>
    <lineage>
        <taxon>Bacteria</taxon>
        <taxon>Pseudomonadati</taxon>
        <taxon>Bdellovibrionota</taxon>
        <taxon>Bacteriovoracia</taxon>
        <taxon>Bacteriovoracales</taxon>
        <taxon>Halobacteriovoraceae</taxon>
        <taxon>Halobacteriovorax</taxon>
    </lineage>
</organism>
<dbReference type="EMBL" id="MAAO01000006">
    <property type="protein sequence ID" value="OUR96509.1"/>
    <property type="molecule type" value="Genomic_DNA"/>
</dbReference>
<dbReference type="Proteomes" id="UP000196531">
    <property type="component" value="Unassembled WGS sequence"/>
</dbReference>